<dbReference type="RefSeq" id="XP_004182121.1">
    <property type="nucleotide sequence ID" value="XM_004182073.1"/>
</dbReference>
<dbReference type="STRING" id="1071380.I2H8A0"/>
<comment type="similarity">
    <text evidence="1">Belongs to the sirtuin family. Class I subfamily.</text>
</comment>
<dbReference type="GO" id="GO:0033553">
    <property type="term" value="C:rDNA heterochromatin"/>
    <property type="evidence" value="ECO:0007669"/>
    <property type="project" value="EnsemblFungi"/>
</dbReference>
<dbReference type="GO" id="GO:0006282">
    <property type="term" value="P:regulation of DNA repair"/>
    <property type="evidence" value="ECO:0007669"/>
    <property type="project" value="TreeGrafter"/>
</dbReference>
<dbReference type="HOGENOM" id="CLU_021544_1_2_1"/>
<dbReference type="GO" id="GO:0031509">
    <property type="term" value="P:subtelomeric heterochromatin formation"/>
    <property type="evidence" value="ECO:0007669"/>
    <property type="project" value="EnsemblFungi"/>
</dbReference>
<dbReference type="SUPFAM" id="SSF52467">
    <property type="entry name" value="DHS-like NAD/FAD-binding domain"/>
    <property type="match status" value="1"/>
</dbReference>
<keyword evidence="9" id="KW-1185">Reference proteome</keyword>
<feature type="binding site" evidence="5">
    <location>
        <position position="243"/>
    </location>
    <ligand>
        <name>Zn(2+)</name>
        <dbReference type="ChEBI" id="CHEBI:29105"/>
    </ligand>
</feature>
<feature type="active site" description="Proton acceptor" evidence="5">
    <location>
        <position position="235"/>
    </location>
</feature>
<feature type="region of interest" description="Disordered" evidence="6">
    <location>
        <begin position="1"/>
        <end position="28"/>
    </location>
</feature>
<feature type="binding site" evidence="5">
    <location>
        <position position="246"/>
    </location>
    <ligand>
        <name>Zn(2+)</name>
        <dbReference type="ChEBI" id="CHEBI:29105"/>
    </ligand>
</feature>
<dbReference type="InterPro" id="IPR026590">
    <property type="entry name" value="Ssirtuin_cat_dom"/>
</dbReference>
<dbReference type="Pfam" id="PF02146">
    <property type="entry name" value="SIR2"/>
    <property type="match status" value="1"/>
</dbReference>
<dbReference type="AlphaFoldDB" id="I2H8A0"/>
<evidence type="ECO:0000256" key="2">
    <source>
        <dbReference type="ARBA" id="ARBA00022491"/>
    </source>
</evidence>
<evidence type="ECO:0000313" key="8">
    <source>
        <dbReference type="EMBL" id="CCH62602.1"/>
    </source>
</evidence>
<evidence type="ECO:0000256" key="3">
    <source>
        <dbReference type="ARBA" id="ARBA00022679"/>
    </source>
</evidence>
<dbReference type="InParanoid" id="I2H8A0"/>
<reference evidence="8 9" key="1">
    <citation type="journal article" date="2011" name="Proc. Natl. Acad. Sci. U.S.A.">
        <title>Evolutionary erosion of yeast sex chromosomes by mating-type switching accidents.</title>
        <authorList>
            <person name="Gordon J.L."/>
            <person name="Armisen D."/>
            <person name="Proux-Wera E."/>
            <person name="Oheigeartaigh S.S."/>
            <person name="Byrne K.P."/>
            <person name="Wolfe K.H."/>
        </authorList>
    </citation>
    <scope>NUCLEOTIDE SEQUENCE [LARGE SCALE GENOMIC DNA]</scope>
    <source>
        <strain evidence="9">ATCC 34711 / CBS 6284 / DSM 70876 / NBRC 10599 / NRRL Y-10934 / UCD 77-7</strain>
    </source>
</reference>
<dbReference type="GO" id="GO:0099115">
    <property type="term" value="C:chromosome, subtelomeric region"/>
    <property type="evidence" value="ECO:0007669"/>
    <property type="project" value="EnsemblFungi"/>
</dbReference>
<dbReference type="Proteomes" id="UP000002866">
    <property type="component" value="Chromosome 8"/>
</dbReference>
<dbReference type="GO" id="GO:0140765">
    <property type="term" value="F:histone H3K56 deacetylase activity, NAD-dependent"/>
    <property type="evidence" value="ECO:0007669"/>
    <property type="project" value="EnsemblFungi"/>
</dbReference>
<evidence type="ECO:0000256" key="4">
    <source>
        <dbReference type="ARBA" id="ARBA00023027"/>
    </source>
</evidence>
<dbReference type="GO" id="GO:0140861">
    <property type="term" value="P:DNA repair-dependent chromatin remodeling"/>
    <property type="evidence" value="ECO:0007669"/>
    <property type="project" value="EnsemblFungi"/>
</dbReference>
<gene>
    <name evidence="8" type="primary">TBLA0H03210</name>
    <name evidence="8" type="ORF">TBLA_0H03210</name>
</gene>
<dbReference type="InterPro" id="IPR050134">
    <property type="entry name" value="NAD-dep_sirtuin_deacylases"/>
</dbReference>
<name>I2H8A0_HENB6</name>
<dbReference type="FunCoup" id="I2H8A0">
    <property type="interactions" value="86"/>
</dbReference>
<dbReference type="KEGG" id="tbl:TBLA_0H03210"/>
<evidence type="ECO:0000259" key="7">
    <source>
        <dbReference type="PROSITE" id="PS50305"/>
    </source>
</evidence>
<evidence type="ECO:0000313" key="9">
    <source>
        <dbReference type="Proteomes" id="UP000002866"/>
    </source>
</evidence>
<dbReference type="PROSITE" id="PS50305">
    <property type="entry name" value="SIRTUIN"/>
    <property type="match status" value="1"/>
</dbReference>
<keyword evidence="4" id="KW-0520">NAD</keyword>
<dbReference type="GO" id="GO:0046459">
    <property type="term" value="P:short-chain fatty acid metabolic process"/>
    <property type="evidence" value="ECO:0007669"/>
    <property type="project" value="EnsemblFungi"/>
</dbReference>
<organism evidence="8 9">
    <name type="scientific">Henningerozyma blattae (strain ATCC 34711 / CBS 6284 / DSM 70876 / NBRC 10599 / NRRL Y-10934 / UCD 77-7)</name>
    <name type="common">Yeast</name>
    <name type="synonym">Tetrapisispora blattae</name>
    <dbReference type="NCBI Taxonomy" id="1071380"/>
    <lineage>
        <taxon>Eukaryota</taxon>
        <taxon>Fungi</taxon>
        <taxon>Dikarya</taxon>
        <taxon>Ascomycota</taxon>
        <taxon>Saccharomycotina</taxon>
        <taxon>Saccharomycetes</taxon>
        <taxon>Saccharomycetales</taxon>
        <taxon>Saccharomycetaceae</taxon>
        <taxon>Henningerozyma</taxon>
    </lineage>
</organism>
<dbReference type="InterPro" id="IPR026591">
    <property type="entry name" value="Sirtuin_cat_small_dom_sf"/>
</dbReference>
<dbReference type="GO" id="GO:0031934">
    <property type="term" value="C:mating-type region heterochromatin"/>
    <property type="evidence" value="ECO:0007669"/>
    <property type="project" value="EnsemblFungi"/>
</dbReference>
<dbReference type="Gene3D" id="3.40.50.1220">
    <property type="entry name" value="TPP-binding domain"/>
    <property type="match status" value="1"/>
</dbReference>
<dbReference type="eggNOG" id="KOG2684">
    <property type="taxonomic scope" value="Eukaryota"/>
</dbReference>
<dbReference type="GO" id="GO:0005730">
    <property type="term" value="C:nucleolus"/>
    <property type="evidence" value="ECO:0007669"/>
    <property type="project" value="EnsemblFungi"/>
</dbReference>
<feature type="domain" description="Deacetylase sirtuin-type" evidence="7">
    <location>
        <begin position="97"/>
        <end position="395"/>
    </location>
</feature>
<evidence type="ECO:0000256" key="6">
    <source>
        <dbReference type="SAM" id="MobiDB-lite"/>
    </source>
</evidence>
<dbReference type="InterPro" id="IPR003000">
    <property type="entry name" value="Sirtuin"/>
</dbReference>
<dbReference type="Gene3D" id="3.30.1600.10">
    <property type="entry name" value="SIR2/SIRT2 'Small Domain"/>
    <property type="match status" value="1"/>
</dbReference>
<dbReference type="InterPro" id="IPR029035">
    <property type="entry name" value="DHS-like_NAD/FAD-binding_dom"/>
</dbReference>
<dbReference type="GO" id="GO:0046872">
    <property type="term" value="F:metal ion binding"/>
    <property type="evidence" value="ECO:0007669"/>
    <property type="project" value="UniProtKB-KW"/>
</dbReference>
<evidence type="ECO:0000256" key="5">
    <source>
        <dbReference type="PROSITE-ProRule" id="PRU00236"/>
    </source>
</evidence>
<dbReference type="EMBL" id="HE806323">
    <property type="protein sequence ID" value="CCH62602.1"/>
    <property type="molecule type" value="Genomic_DNA"/>
</dbReference>
<proteinExistence type="inferred from homology"/>
<dbReference type="GO" id="GO:0005721">
    <property type="term" value="C:pericentric heterochromatin"/>
    <property type="evidence" value="ECO:0007669"/>
    <property type="project" value="EnsemblFungi"/>
</dbReference>
<dbReference type="OMA" id="QLHGSIN"/>
<sequence>MTSASNNTPEKKHALPLTPPSTAEKLKQTDKNLSQINDSFYTRRKLLPTLLEDNNNEDKSTTIIPSKRKIVRKPRLKYRPINNTVLEIDTDILSFVKPSQKNELDFLKYSFKYCKNMIVVTGAGISVASGIPDFRSSEGIFKTISTNGKDLFDYNFVYSNDANILKFNKMLNSLHQLSNKSKPSKFHYFLNDLSSMGKLKRLYTQNIDCLDTNLDHLNTSFPLSIKNCPKTIQLHGSLNDVICNKCDYKIAYNPCLFPQIIEEANALVPECPQCQEYENVRVVAGIRSKGIGKLRPRVILYNEFHPEGDIIGSITSLDLKSRLDCLVIVGTSMKIPGVKSMCKEFAKRVRKSKGYILFINKEMPSKQILDYIGGVDLIVLGDCQILPDLLADQLS</sequence>
<protein>
    <recommendedName>
        <fullName evidence="7">Deacetylase sirtuin-type domain-containing protein</fullName>
    </recommendedName>
</protein>
<feature type="binding site" evidence="5">
    <location>
        <position position="274"/>
    </location>
    <ligand>
        <name>Zn(2+)</name>
        <dbReference type="ChEBI" id="CHEBI:29105"/>
    </ligand>
</feature>
<dbReference type="GO" id="GO:0031508">
    <property type="term" value="P:pericentric heterochromatin formation"/>
    <property type="evidence" value="ECO:0007669"/>
    <property type="project" value="EnsemblFungi"/>
</dbReference>
<evidence type="ECO:0000256" key="1">
    <source>
        <dbReference type="ARBA" id="ARBA00006924"/>
    </source>
</evidence>
<dbReference type="OrthoDB" id="2919105at2759"/>
<dbReference type="GO" id="GO:1990414">
    <property type="term" value="P:replication-born double-strand break repair via sister chromatid exchange"/>
    <property type="evidence" value="ECO:0007669"/>
    <property type="project" value="EnsemblFungi"/>
</dbReference>
<dbReference type="GO" id="GO:0070403">
    <property type="term" value="F:NAD+ binding"/>
    <property type="evidence" value="ECO:0007669"/>
    <property type="project" value="InterPro"/>
</dbReference>
<keyword evidence="3" id="KW-0808">Transferase</keyword>
<accession>I2H8A0</accession>
<keyword evidence="5" id="KW-0862">Zinc</keyword>
<dbReference type="PANTHER" id="PTHR11085">
    <property type="entry name" value="NAD-DEPENDENT PROTEIN DEACYLASE SIRTUIN-5, MITOCHONDRIAL-RELATED"/>
    <property type="match status" value="1"/>
</dbReference>
<dbReference type="GO" id="GO:0005739">
    <property type="term" value="C:mitochondrion"/>
    <property type="evidence" value="ECO:0007669"/>
    <property type="project" value="EnsemblFungi"/>
</dbReference>
<dbReference type="GeneID" id="14497759"/>
<dbReference type="GO" id="GO:0000122">
    <property type="term" value="P:negative regulation of transcription by RNA polymerase II"/>
    <property type="evidence" value="ECO:0007669"/>
    <property type="project" value="EnsemblFungi"/>
</dbReference>
<dbReference type="PANTHER" id="PTHR11085:SF15">
    <property type="entry name" value="NAD-DEPENDENT HISTONE DEACETYLASE HST4"/>
    <property type="match status" value="1"/>
</dbReference>
<feature type="binding site" evidence="5">
    <location>
        <position position="271"/>
    </location>
    <ligand>
        <name>Zn(2+)</name>
        <dbReference type="ChEBI" id="CHEBI:29105"/>
    </ligand>
</feature>
<keyword evidence="2" id="KW-0678">Repressor</keyword>
<dbReference type="GO" id="GO:0009299">
    <property type="term" value="P:mRNA transcription"/>
    <property type="evidence" value="ECO:0007669"/>
    <property type="project" value="EnsemblFungi"/>
</dbReference>
<keyword evidence="5" id="KW-0479">Metal-binding</keyword>